<keyword evidence="1" id="KW-0418">Kinase</keyword>
<name>A0A4Z2DRV0_SCHJA</name>
<keyword evidence="1" id="KW-0808">Transferase</keyword>
<dbReference type="Gene3D" id="1.10.510.10">
    <property type="entry name" value="Transferase(Phosphotransferase) domain 1"/>
    <property type="match status" value="1"/>
</dbReference>
<reference evidence="1 2" key="1">
    <citation type="submission" date="2019-03" db="EMBL/GenBank/DDBJ databases">
        <title>An improved genome assembly of the fluke Schistosoma japonicum.</title>
        <authorList>
            <person name="Hu W."/>
            <person name="Luo F."/>
            <person name="Yin M."/>
            <person name="Mo X."/>
            <person name="Sun C."/>
            <person name="Wu Q."/>
            <person name="Zhu B."/>
            <person name="Xiang M."/>
            <person name="Wang J."/>
            <person name="Wang Y."/>
            <person name="Zhang T."/>
            <person name="Xu B."/>
            <person name="Zheng H."/>
            <person name="Feng Z."/>
        </authorList>
    </citation>
    <scope>NUCLEOTIDE SEQUENCE [LARGE SCALE GENOMIC DNA]</scope>
    <source>
        <strain evidence="1">HuSjv2</strain>
        <tissue evidence="1">Worms</tissue>
    </source>
</reference>
<dbReference type="Proteomes" id="UP000311919">
    <property type="component" value="Unassembled WGS sequence"/>
</dbReference>
<sequence length="167" mass="18639">MNKQLSSSQFGFPIGVIKIPVSLSSFTEVDTNGLPRLPISVTCYARFRRLLHIKHSNLSQYLDVIREKMEIVSVVCEYWGTSFSDISGPVTDFNWLSQRFCECLSALAFMNDGGLVHCCLTPGLIMLDSNGRVKIGAMEFIMPQIGKWNNCGVTQRSLSGKRIPNIT</sequence>
<proteinExistence type="predicted"/>
<comment type="caution">
    <text evidence="1">The sequence shown here is derived from an EMBL/GenBank/DDBJ whole genome shotgun (WGS) entry which is preliminary data.</text>
</comment>
<dbReference type="InterPro" id="IPR011009">
    <property type="entry name" value="Kinase-like_dom_sf"/>
</dbReference>
<organism evidence="1 2">
    <name type="scientific">Schistosoma japonicum</name>
    <name type="common">Blood fluke</name>
    <dbReference type="NCBI Taxonomy" id="6182"/>
    <lineage>
        <taxon>Eukaryota</taxon>
        <taxon>Metazoa</taxon>
        <taxon>Spiralia</taxon>
        <taxon>Lophotrochozoa</taxon>
        <taxon>Platyhelminthes</taxon>
        <taxon>Trematoda</taxon>
        <taxon>Digenea</taxon>
        <taxon>Strigeidida</taxon>
        <taxon>Schistosomatoidea</taxon>
        <taxon>Schistosomatidae</taxon>
        <taxon>Schistosoma</taxon>
    </lineage>
</organism>
<evidence type="ECO:0000313" key="2">
    <source>
        <dbReference type="Proteomes" id="UP000311919"/>
    </source>
</evidence>
<dbReference type="GO" id="GO:0016301">
    <property type="term" value="F:kinase activity"/>
    <property type="evidence" value="ECO:0007669"/>
    <property type="project" value="UniProtKB-KW"/>
</dbReference>
<gene>
    <name evidence="1" type="ORF">EWB00_009024</name>
</gene>
<dbReference type="EMBL" id="SKCS01000051">
    <property type="protein sequence ID" value="TNN19286.1"/>
    <property type="molecule type" value="Genomic_DNA"/>
</dbReference>
<dbReference type="OrthoDB" id="1668230at2759"/>
<keyword evidence="2" id="KW-1185">Reference proteome</keyword>
<protein>
    <submittedName>
        <fullName evidence="1">TBC domain-containing protein kinase-like protein</fullName>
    </submittedName>
</protein>
<accession>A0A4Z2DRV0</accession>
<dbReference type="SUPFAM" id="SSF56112">
    <property type="entry name" value="Protein kinase-like (PK-like)"/>
    <property type="match status" value="1"/>
</dbReference>
<dbReference type="STRING" id="6182.A0A4Z2DRV0"/>
<evidence type="ECO:0000313" key="1">
    <source>
        <dbReference type="EMBL" id="TNN19286.1"/>
    </source>
</evidence>
<dbReference type="AlphaFoldDB" id="A0A4Z2DRV0"/>